<dbReference type="InterPro" id="IPR036188">
    <property type="entry name" value="FAD/NAD-bd_sf"/>
</dbReference>
<reference evidence="3 4" key="1">
    <citation type="submission" date="2021-03" db="EMBL/GenBank/DDBJ databases">
        <title>Sneathiella sp. CAU 1612 isolated from Kang Won-do.</title>
        <authorList>
            <person name="Kim W."/>
        </authorList>
    </citation>
    <scope>NUCLEOTIDE SEQUENCE [LARGE SCALE GENOMIC DNA]</scope>
    <source>
        <strain evidence="3 4">CAU 1612</strain>
    </source>
</reference>
<gene>
    <name evidence="3" type="ORF">J0X12_12260</name>
</gene>
<evidence type="ECO:0000313" key="4">
    <source>
        <dbReference type="Proteomes" id="UP000664761"/>
    </source>
</evidence>
<dbReference type="SUPFAM" id="SSF51905">
    <property type="entry name" value="FAD/NAD(P)-binding domain"/>
    <property type="match status" value="1"/>
</dbReference>
<feature type="domain" description="FAD dependent oxidoreductase" evidence="2">
    <location>
        <begin position="26"/>
        <end position="376"/>
    </location>
</feature>
<dbReference type="EMBL" id="JAFLNC010000004">
    <property type="protein sequence ID" value="MBO0334395.1"/>
    <property type="molecule type" value="Genomic_DNA"/>
</dbReference>
<keyword evidence="4" id="KW-1185">Reference proteome</keyword>
<dbReference type="InterPro" id="IPR006076">
    <property type="entry name" value="FAD-dep_OxRdtase"/>
</dbReference>
<protein>
    <submittedName>
        <fullName evidence="3">FAD-binding oxidoreductase</fullName>
    </submittedName>
</protein>
<evidence type="ECO:0000256" key="1">
    <source>
        <dbReference type="ARBA" id="ARBA00023002"/>
    </source>
</evidence>
<accession>A0ABS3F784</accession>
<evidence type="ECO:0000259" key="2">
    <source>
        <dbReference type="Pfam" id="PF01266"/>
    </source>
</evidence>
<dbReference type="Gene3D" id="3.50.50.60">
    <property type="entry name" value="FAD/NAD(P)-binding domain"/>
    <property type="match status" value="1"/>
</dbReference>
<proteinExistence type="predicted"/>
<dbReference type="RefSeq" id="WP_207046159.1">
    <property type="nucleotide sequence ID" value="NZ_JAFLNC010000004.1"/>
</dbReference>
<dbReference type="PANTHER" id="PTHR13847:SF281">
    <property type="entry name" value="FAD DEPENDENT OXIDOREDUCTASE DOMAIN-CONTAINING PROTEIN"/>
    <property type="match status" value="1"/>
</dbReference>
<evidence type="ECO:0000313" key="3">
    <source>
        <dbReference type="EMBL" id="MBO0334395.1"/>
    </source>
</evidence>
<dbReference type="Gene3D" id="3.30.9.10">
    <property type="entry name" value="D-Amino Acid Oxidase, subunit A, domain 2"/>
    <property type="match status" value="1"/>
</dbReference>
<dbReference type="Proteomes" id="UP000664761">
    <property type="component" value="Unassembled WGS sequence"/>
</dbReference>
<sequence length="420" mass="45938">MNVSYYDASAIARAEYPQLKGERKADVCIVGAGYTGLCTALDLAEAGFSVTLLEAKRIGFGASGRNGGQIATGYSPGMIDTEELVGREDAARLWKFSAEAIRLLKDRIARHDIDCDLKEGELYAAVKPRHRDWLLDELAHCEKAYGYSNYSWIDEPDLGELLATERFCGALYDSEGGHLHPLNYALGLGRAAQEAGVTIFENSAVLEITEGLAPLVRTEKGTVQARHVVLAGNAYLADLDRTLAAKIIPVDACIIATEPLGQARARSLMNTEACVSDTNFNLDYFRMSADHRLLYGGQDRLIGHRKMADEALRENMLVTFPQLEDVKIDYAWGGKVAVTRNFLPDVGRKGGNVYYAQGYSGQGVPLSAIVGRLLSEAIRGDASRFDVFARIPHKPFPGGTALRVPLLSIARLYYELKDAL</sequence>
<comment type="caution">
    <text evidence="3">The sequence shown here is derived from an EMBL/GenBank/DDBJ whole genome shotgun (WGS) entry which is preliminary data.</text>
</comment>
<name>A0ABS3F784_9PROT</name>
<organism evidence="3 4">
    <name type="scientific">Sneathiella sedimenti</name>
    <dbReference type="NCBI Taxonomy" id="2816034"/>
    <lineage>
        <taxon>Bacteria</taxon>
        <taxon>Pseudomonadati</taxon>
        <taxon>Pseudomonadota</taxon>
        <taxon>Alphaproteobacteria</taxon>
        <taxon>Sneathiellales</taxon>
        <taxon>Sneathiellaceae</taxon>
        <taxon>Sneathiella</taxon>
    </lineage>
</organism>
<dbReference type="PANTHER" id="PTHR13847">
    <property type="entry name" value="SARCOSINE DEHYDROGENASE-RELATED"/>
    <property type="match status" value="1"/>
</dbReference>
<dbReference type="Pfam" id="PF01266">
    <property type="entry name" value="DAO"/>
    <property type="match status" value="1"/>
</dbReference>
<keyword evidence="1" id="KW-0560">Oxidoreductase</keyword>